<evidence type="ECO:0008006" key="3">
    <source>
        <dbReference type="Google" id="ProtNLM"/>
    </source>
</evidence>
<reference evidence="1" key="1">
    <citation type="journal article" date="2022" name="Int. J. Mol. Sci.">
        <title>Draft Genome of Tanacetum Coccineum: Genomic Comparison of Closely Related Tanacetum-Family Plants.</title>
        <authorList>
            <person name="Yamashiro T."/>
            <person name="Shiraishi A."/>
            <person name="Nakayama K."/>
            <person name="Satake H."/>
        </authorList>
    </citation>
    <scope>NUCLEOTIDE SEQUENCE</scope>
</reference>
<keyword evidence="2" id="KW-1185">Reference proteome</keyword>
<comment type="caution">
    <text evidence="1">The sequence shown here is derived from an EMBL/GenBank/DDBJ whole genome shotgun (WGS) entry which is preliminary data.</text>
</comment>
<sequence>MSSLASFFLCSCLMAPRRENTLAKRDKACDEDLPRRSFLLLSSDHSRENTFLDRDEDGDLWNSFSFPPLFLGFFHSEAHVPRTQLCTGPTDDGT</sequence>
<evidence type="ECO:0000313" key="1">
    <source>
        <dbReference type="EMBL" id="GJT06682.1"/>
    </source>
</evidence>
<protein>
    <recommendedName>
        <fullName evidence="3">Secreted protein</fullName>
    </recommendedName>
</protein>
<reference evidence="1" key="2">
    <citation type="submission" date="2022-01" db="EMBL/GenBank/DDBJ databases">
        <authorList>
            <person name="Yamashiro T."/>
            <person name="Shiraishi A."/>
            <person name="Satake H."/>
            <person name="Nakayama K."/>
        </authorList>
    </citation>
    <scope>NUCLEOTIDE SEQUENCE</scope>
</reference>
<accession>A0ABQ5AY90</accession>
<dbReference type="EMBL" id="BQNB010012689">
    <property type="protein sequence ID" value="GJT06682.1"/>
    <property type="molecule type" value="Genomic_DNA"/>
</dbReference>
<organism evidence="1 2">
    <name type="scientific">Tanacetum coccineum</name>
    <dbReference type="NCBI Taxonomy" id="301880"/>
    <lineage>
        <taxon>Eukaryota</taxon>
        <taxon>Viridiplantae</taxon>
        <taxon>Streptophyta</taxon>
        <taxon>Embryophyta</taxon>
        <taxon>Tracheophyta</taxon>
        <taxon>Spermatophyta</taxon>
        <taxon>Magnoliopsida</taxon>
        <taxon>eudicotyledons</taxon>
        <taxon>Gunneridae</taxon>
        <taxon>Pentapetalae</taxon>
        <taxon>asterids</taxon>
        <taxon>campanulids</taxon>
        <taxon>Asterales</taxon>
        <taxon>Asteraceae</taxon>
        <taxon>Asteroideae</taxon>
        <taxon>Anthemideae</taxon>
        <taxon>Anthemidinae</taxon>
        <taxon>Tanacetum</taxon>
    </lineage>
</organism>
<name>A0ABQ5AY90_9ASTR</name>
<evidence type="ECO:0000313" key="2">
    <source>
        <dbReference type="Proteomes" id="UP001151760"/>
    </source>
</evidence>
<dbReference type="Proteomes" id="UP001151760">
    <property type="component" value="Unassembled WGS sequence"/>
</dbReference>
<proteinExistence type="predicted"/>
<gene>
    <name evidence="1" type="ORF">Tco_0841144</name>
</gene>